<proteinExistence type="predicted"/>
<sequence length="50" mass="5951">MRLSEMTTIKIFKIFKLISKTPKLKDEVVEVYIYFAGYSKSRSLGMLWLF</sequence>
<organism evidence="1 2">
    <name type="scientific">Pullulanibacillus camelliae</name>
    <dbReference type="NCBI Taxonomy" id="1707096"/>
    <lineage>
        <taxon>Bacteria</taxon>
        <taxon>Bacillati</taxon>
        <taxon>Bacillota</taxon>
        <taxon>Bacilli</taxon>
        <taxon>Bacillales</taxon>
        <taxon>Sporolactobacillaceae</taxon>
        <taxon>Pullulanibacillus</taxon>
    </lineage>
</organism>
<reference evidence="1" key="1">
    <citation type="journal article" date="2014" name="Int. J. Syst. Evol. Microbiol.">
        <title>Complete genome sequence of Corynebacterium casei LMG S-19264T (=DSM 44701T), isolated from a smear-ripened cheese.</title>
        <authorList>
            <consortium name="US DOE Joint Genome Institute (JGI-PGF)"/>
            <person name="Walter F."/>
            <person name="Albersmeier A."/>
            <person name="Kalinowski J."/>
            <person name="Ruckert C."/>
        </authorList>
    </citation>
    <scope>NUCLEOTIDE SEQUENCE</scope>
    <source>
        <strain evidence="1">CGMCC 1.15371</strain>
    </source>
</reference>
<dbReference type="Proteomes" id="UP000628775">
    <property type="component" value="Unassembled WGS sequence"/>
</dbReference>
<accession>A0A8J2VQD8</accession>
<evidence type="ECO:0000313" key="2">
    <source>
        <dbReference type="Proteomes" id="UP000628775"/>
    </source>
</evidence>
<reference evidence="1" key="2">
    <citation type="submission" date="2020-09" db="EMBL/GenBank/DDBJ databases">
        <authorList>
            <person name="Sun Q."/>
            <person name="Zhou Y."/>
        </authorList>
    </citation>
    <scope>NUCLEOTIDE SEQUENCE</scope>
    <source>
        <strain evidence="1">CGMCC 1.15371</strain>
    </source>
</reference>
<protein>
    <submittedName>
        <fullName evidence="1">Uncharacterized protein</fullName>
    </submittedName>
</protein>
<gene>
    <name evidence="1" type="ORF">GCM10011391_14730</name>
</gene>
<dbReference type="EMBL" id="BMIR01000005">
    <property type="protein sequence ID" value="GGE36891.1"/>
    <property type="molecule type" value="Genomic_DNA"/>
</dbReference>
<name>A0A8J2VQD8_9BACL</name>
<evidence type="ECO:0000313" key="1">
    <source>
        <dbReference type="EMBL" id="GGE36891.1"/>
    </source>
</evidence>
<dbReference type="AlphaFoldDB" id="A0A8J2VQD8"/>
<keyword evidence="2" id="KW-1185">Reference proteome</keyword>
<comment type="caution">
    <text evidence="1">The sequence shown here is derived from an EMBL/GenBank/DDBJ whole genome shotgun (WGS) entry which is preliminary data.</text>
</comment>